<proteinExistence type="predicted"/>
<evidence type="ECO:0000313" key="2">
    <source>
        <dbReference type="Proteomes" id="UP000789508"/>
    </source>
</evidence>
<dbReference type="AlphaFoldDB" id="A0A9N9IKA1"/>
<feature type="non-terminal residue" evidence="1">
    <location>
        <position position="1"/>
    </location>
</feature>
<accession>A0A9N9IKA1</accession>
<evidence type="ECO:0000313" key="1">
    <source>
        <dbReference type="EMBL" id="CAG8738287.1"/>
    </source>
</evidence>
<reference evidence="1" key="1">
    <citation type="submission" date="2021-06" db="EMBL/GenBank/DDBJ databases">
        <authorList>
            <person name="Kallberg Y."/>
            <person name="Tangrot J."/>
            <person name="Rosling A."/>
        </authorList>
    </citation>
    <scope>NUCLEOTIDE SEQUENCE</scope>
    <source>
        <strain evidence="1">FL130A</strain>
    </source>
</reference>
<dbReference type="EMBL" id="CAJVPS010033955">
    <property type="protein sequence ID" value="CAG8738287.1"/>
    <property type="molecule type" value="Genomic_DNA"/>
</dbReference>
<sequence length="57" mass="6187">CIVLEVLEQVLVIISVKIFALKLVFVNVSQSGIGGFVKAQRGLVRVESVFGLLDEDV</sequence>
<organism evidence="1 2">
    <name type="scientific">Ambispora leptoticha</name>
    <dbReference type="NCBI Taxonomy" id="144679"/>
    <lineage>
        <taxon>Eukaryota</taxon>
        <taxon>Fungi</taxon>
        <taxon>Fungi incertae sedis</taxon>
        <taxon>Mucoromycota</taxon>
        <taxon>Glomeromycotina</taxon>
        <taxon>Glomeromycetes</taxon>
        <taxon>Archaeosporales</taxon>
        <taxon>Ambisporaceae</taxon>
        <taxon>Ambispora</taxon>
    </lineage>
</organism>
<gene>
    <name evidence="1" type="ORF">ALEPTO_LOCUS12854</name>
</gene>
<protein>
    <submittedName>
        <fullName evidence="1">13107_t:CDS:1</fullName>
    </submittedName>
</protein>
<name>A0A9N9IKA1_9GLOM</name>
<comment type="caution">
    <text evidence="1">The sequence shown here is derived from an EMBL/GenBank/DDBJ whole genome shotgun (WGS) entry which is preliminary data.</text>
</comment>
<dbReference type="Proteomes" id="UP000789508">
    <property type="component" value="Unassembled WGS sequence"/>
</dbReference>
<keyword evidence="2" id="KW-1185">Reference proteome</keyword>